<protein>
    <submittedName>
        <fullName evidence="1">Uncharacterized protein</fullName>
    </submittedName>
</protein>
<keyword evidence="2" id="KW-1185">Reference proteome</keyword>
<name>A0ACB9JGY4_9ASTR</name>
<gene>
    <name evidence="1" type="ORF">L1987_12763</name>
</gene>
<reference evidence="1 2" key="2">
    <citation type="journal article" date="2022" name="Mol. Ecol. Resour.">
        <title>The genomes of chicory, endive, great burdock and yacon provide insights into Asteraceae paleo-polyploidization history and plant inulin production.</title>
        <authorList>
            <person name="Fan W."/>
            <person name="Wang S."/>
            <person name="Wang H."/>
            <person name="Wang A."/>
            <person name="Jiang F."/>
            <person name="Liu H."/>
            <person name="Zhao H."/>
            <person name="Xu D."/>
            <person name="Zhang Y."/>
        </authorList>
    </citation>
    <scope>NUCLEOTIDE SEQUENCE [LARGE SCALE GENOMIC DNA]</scope>
    <source>
        <strain evidence="2">cv. Yunnan</strain>
        <tissue evidence="1">Leaves</tissue>
    </source>
</reference>
<evidence type="ECO:0000313" key="1">
    <source>
        <dbReference type="EMBL" id="KAI3818941.1"/>
    </source>
</evidence>
<dbReference type="EMBL" id="CM042021">
    <property type="protein sequence ID" value="KAI3818941.1"/>
    <property type="molecule type" value="Genomic_DNA"/>
</dbReference>
<reference evidence="2" key="1">
    <citation type="journal article" date="2022" name="Mol. Ecol. Resour.">
        <title>The genomes of chicory, endive, great burdock and yacon provide insights into Asteraceae palaeo-polyploidization history and plant inulin production.</title>
        <authorList>
            <person name="Fan W."/>
            <person name="Wang S."/>
            <person name="Wang H."/>
            <person name="Wang A."/>
            <person name="Jiang F."/>
            <person name="Liu H."/>
            <person name="Zhao H."/>
            <person name="Xu D."/>
            <person name="Zhang Y."/>
        </authorList>
    </citation>
    <scope>NUCLEOTIDE SEQUENCE [LARGE SCALE GENOMIC DNA]</scope>
    <source>
        <strain evidence="2">cv. Yunnan</strain>
    </source>
</reference>
<accession>A0ACB9JGY4</accession>
<proteinExistence type="predicted"/>
<evidence type="ECO:0000313" key="2">
    <source>
        <dbReference type="Proteomes" id="UP001056120"/>
    </source>
</evidence>
<comment type="caution">
    <text evidence="1">The sequence shown here is derived from an EMBL/GenBank/DDBJ whole genome shotgun (WGS) entry which is preliminary data.</text>
</comment>
<dbReference type="Proteomes" id="UP001056120">
    <property type="component" value="Linkage Group LG04"/>
</dbReference>
<sequence length="115" mass="12574">MEAFHKTIFYHLRAAQRYATPCDCLNGIHGLSFGANMVAAGGATTIVTNPLWVVITRLQTQGMRIGLMPYRGNDVHFLSATFISLLARRALFAELNVDVGNEAGGSQDKRGVNMF</sequence>
<organism evidence="1 2">
    <name type="scientific">Smallanthus sonchifolius</name>
    <dbReference type="NCBI Taxonomy" id="185202"/>
    <lineage>
        <taxon>Eukaryota</taxon>
        <taxon>Viridiplantae</taxon>
        <taxon>Streptophyta</taxon>
        <taxon>Embryophyta</taxon>
        <taxon>Tracheophyta</taxon>
        <taxon>Spermatophyta</taxon>
        <taxon>Magnoliopsida</taxon>
        <taxon>eudicotyledons</taxon>
        <taxon>Gunneridae</taxon>
        <taxon>Pentapetalae</taxon>
        <taxon>asterids</taxon>
        <taxon>campanulids</taxon>
        <taxon>Asterales</taxon>
        <taxon>Asteraceae</taxon>
        <taxon>Asteroideae</taxon>
        <taxon>Heliantheae alliance</taxon>
        <taxon>Millerieae</taxon>
        <taxon>Smallanthus</taxon>
    </lineage>
</organism>